<name>A0A1Q2LFU3_9HELI</name>
<organism evidence="1 2">
    <name type="scientific">Helicobacter bilis</name>
    <dbReference type="NCBI Taxonomy" id="37372"/>
    <lineage>
        <taxon>Bacteria</taxon>
        <taxon>Pseudomonadati</taxon>
        <taxon>Campylobacterota</taxon>
        <taxon>Epsilonproteobacteria</taxon>
        <taxon>Campylobacterales</taxon>
        <taxon>Helicobacteraceae</taxon>
        <taxon>Helicobacter</taxon>
    </lineage>
</organism>
<evidence type="ECO:0000313" key="1">
    <source>
        <dbReference type="EMBL" id="AQQ59298.1"/>
    </source>
</evidence>
<evidence type="ECO:0000313" key="2">
    <source>
        <dbReference type="Proteomes" id="UP000188298"/>
    </source>
</evidence>
<sequence length="414" mass="48970">MPLIKKTFSKESLGKWEIQGDYLVNGDNKVRFKSITFDNEILKWIEKSIAEVSFITKLNATLLFYKNIAQIITTNTDESTKDIEKLLTDNNLEENIKILCEILSNKERLIDSYCEAIAEKYEKQLESRGFEIAEVNNDLAKYTYPLIIKPKDCGEYYFAFCIETSKYNDKPVNYGVQLFKQDSDYIDNFMINRISRYLGIRESRVLFDPILLEDGEEDEEEWWWGYQTETELESELQEFLDSNKIKDLNDELKPIQAYCDAIHEIKKTIENNYKDYVMTTEEDEEYWELGEDNYISVWHKDFNDEKLYFSIDMFESSQSIFFQSQLHGLNIFMGERAFPILKEVLSVDDSAFREGSHCALFAYLTQGDKMNPKDFTKEKFINFFESMREQVYSFNQKIKDDLAKGQDSKLRKFL</sequence>
<dbReference type="EMBL" id="CP019645">
    <property type="protein sequence ID" value="AQQ59298.1"/>
    <property type="molecule type" value="Genomic_DNA"/>
</dbReference>
<dbReference type="KEGG" id="hbl:XJ32_03405"/>
<protein>
    <submittedName>
        <fullName evidence="1">Uncharacterized protein</fullName>
    </submittedName>
</protein>
<dbReference type="Proteomes" id="UP000188298">
    <property type="component" value="Chromosome"/>
</dbReference>
<gene>
    <name evidence="1" type="ORF">XJ32_03405</name>
</gene>
<reference evidence="1 2" key="1">
    <citation type="submission" date="2017-02" db="EMBL/GenBank/DDBJ databases">
        <title>Whole genome sequencing of Helicobacter bilis strain AAQJH.</title>
        <authorList>
            <person name="Conlan S."/>
            <person name="Thomas P.J."/>
            <person name="Mullikin J."/>
            <person name="Palmore T.N."/>
            <person name="Frank K.M."/>
            <person name="Segre J.A."/>
        </authorList>
    </citation>
    <scope>NUCLEOTIDE SEQUENCE [LARGE SCALE GENOMIC DNA]</scope>
    <source>
        <strain evidence="1 2">AAQJH</strain>
    </source>
</reference>
<dbReference type="AlphaFoldDB" id="A0A1Q2LFU3"/>
<proteinExistence type="predicted"/>
<dbReference type="RefSeq" id="WP_077388363.1">
    <property type="nucleotide sequence ID" value="NZ_CP019645.1"/>
</dbReference>
<accession>A0A1Q2LFU3</accession>